<dbReference type="SUPFAM" id="SSF47823">
    <property type="entry name" value="lambda integrase-like, N-terminal domain"/>
    <property type="match status" value="1"/>
</dbReference>
<dbReference type="OrthoDB" id="2678913at2759"/>
<dbReference type="GO" id="GO:0003677">
    <property type="term" value="F:DNA binding"/>
    <property type="evidence" value="ECO:0007669"/>
    <property type="project" value="UniProtKB-KW"/>
</dbReference>
<keyword evidence="1" id="KW-0238">DNA-binding</keyword>
<gene>
    <name evidence="2" type="ORF">P691DRAFT_768860</name>
</gene>
<organism evidence="2 3">
    <name type="scientific">Macrolepiota fuliginosa MF-IS2</name>
    <dbReference type="NCBI Taxonomy" id="1400762"/>
    <lineage>
        <taxon>Eukaryota</taxon>
        <taxon>Fungi</taxon>
        <taxon>Dikarya</taxon>
        <taxon>Basidiomycota</taxon>
        <taxon>Agaricomycotina</taxon>
        <taxon>Agaricomycetes</taxon>
        <taxon>Agaricomycetidae</taxon>
        <taxon>Agaricales</taxon>
        <taxon>Agaricineae</taxon>
        <taxon>Agaricaceae</taxon>
        <taxon>Macrolepiota</taxon>
    </lineage>
</organism>
<evidence type="ECO:0008006" key="4">
    <source>
        <dbReference type="Google" id="ProtNLM"/>
    </source>
</evidence>
<sequence length="210" mass="23115">MYHIYCDLEQIGEETCAPISSTLLTNFVTALAGSYSSSTISNYVSSIQAWHILHRLKWEIEDDILEVLLRGAQQAAPESSKKAKCLPFTPTIISTLHAQLNLTKHAHVAVYACLTAAFYSTAHLRELTVENLGAFHPSTHPWQADVHTVTDHQGLTSTVVHLPHSKASPISAGEDIYWSSQTGITDLEATFNRHLQVASAPLLIETSWTP</sequence>
<dbReference type="Proteomes" id="UP000807342">
    <property type="component" value="Unassembled WGS sequence"/>
</dbReference>
<evidence type="ECO:0000256" key="1">
    <source>
        <dbReference type="ARBA" id="ARBA00023125"/>
    </source>
</evidence>
<evidence type="ECO:0000313" key="3">
    <source>
        <dbReference type="Proteomes" id="UP000807342"/>
    </source>
</evidence>
<dbReference type="EMBL" id="MU153401">
    <property type="protein sequence ID" value="KAF9439796.1"/>
    <property type="molecule type" value="Genomic_DNA"/>
</dbReference>
<dbReference type="AlphaFoldDB" id="A0A9P5WXQ4"/>
<dbReference type="InterPro" id="IPR010998">
    <property type="entry name" value="Integrase_recombinase_N"/>
</dbReference>
<comment type="caution">
    <text evidence="2">The sequence shown here is derived from an EMBL/GenBank/DDBJ whole genome shotgun (WGS) entry which is preliminary data.</text>
</comment>
<evidence type="ECO:0000313" key="2">
    <source>
        <dbReference type="EMBL" id="KAF9439796.1"/>
    </source>
</evidence>
<accession>A0A9P5WXQ4</accession>
<name>A0A9P5WXQ4_9AGAR</name>
<dbReference type="Gene3D" id="1.10.150.130">
    <property type="match status" value="1"/>
</dbReference>
<keyword evidence="3" id="KW-1185">Reference proteome</keyword>
<proteinExistence type="predicted"/>
<reference evidence="2" key="1">
    <citation type="submission" date="2020-11" db="EMBL/GenBank/DDBJ databases">
        <authorList>
            <consortium name="DOE Joint Genome Institute"/>
            <person name="Ahrendt S."/>
            <person name="Riley R."/>
            <person name="Andreopoulos W."/>
            <person name="Labutti K."/>
            <person name="Pangilinan J."/>
            <person name="Ruiz-Duenas F.J."/>
            <person name="Barrasa J.M."/>
            <person name="Sanchez-Garcia M."/>
            <person name="Camarero S."/>
            <person name="Miyauchi S."/>
            <person name="Serrano A."/>
            <person name="Linde D."/>
            <person name="Babiker R."/>
            <person name="Drula E."/>
            <person name="Ayuso-Fernandez I."/>
            <person name="Pacheco R."/>
            <person name="Padilla G."/>
            <person name="Ferreira P."/>
            <person name="Barriuso J."/>
            <person name="Kellner H."/>
            <person name="Castanera R."/>
            <person name="Alfaro M."/>
            <person name="Ramirez L."/>
            <person name="Pisabarro A.G."/>
            <person name="Kuo A."/>
            <person name="Tritt A."/>
            <person name="Lipzen A."/>
            <person name="He G."/>
            <person name="Yan M."/>
            <person name="Ng V."/>
            <person name="Cullen D."/>
            <person name="Martin F."/>
            <person name="Rosso M.-N."/>
            <person name="Henrissat B."/>
            <person name="Hibbett D."/>
            <person name="Martinez A.T."/>
            <person name="Grigoriev I.V."/>
        </authorList>
    </citation>
    <scope>NUCLEOTIDE SEQUENCE</scope>
    <source>
        <strain evidence="2">MF-IS2</strain>
    </source>
</reference>
<protein>
    <recommendedName>
        <fullName evidence="4">Core-binding (CB) domain-containing protein</fullName>
    </recommendedName>
</protein>